<evidence type="ECO:0000259" key="5">
    <source>
        <dbReference type="PROSITE" id="PS50893"/>
    </source>
</evidence>
<name>A0A1M5S0P2_9FIRM</name>
<evidence type="ECO:0000313" key="7">
    <source>
        <dbReference type="Proteomes" id="UP000242520"/>
    </source>
</evidence>
<dbReference type="AlphaFoldDB" id="A0A1M5S0P2"/>
<evidence type="ECO:0000256" key="2">
    <source>
        <dbReference type="ARBA" id="ARBA00022448"/>
    </source>
</evidence>
<dbReference type="STRING" id="1123350.SAMN02744040_01580"/>
<evidence type="ECO:0000256" key="4">
    <source>
        <dbReference type="ARBA" id="ARBA00022840"/>
    </source>
</evidence>
<dbReference type="GO" id="GO:0016887">
    <property type="term" value="F:ATP hydrolysis activity"/>
    <property type="evidence" value="ECO:0007669"/>
    <property type="project" value="InterPro"/>
</dbReference>
<dbReference type="OrthoDB" id="9802264at2"/>
<dbReference type="SMART" id="SM00382">
    <property type="entry name" value="AAA"/>
    <property type="match status" value="1"/>
</dbReference>
<proteinExistence type="inferred from homology"/>
<dbReference type="CDD" id="cd03255">
    <property type="entry name" value="ABC_MJ0796_LolCDE_FtsE"/>
    <property type="match status" value="1"/>
</dbReference>
<dbReference type="Proteomes" id="UP000242520">
    <property type="component" value="Unassembled WGS sequence"/>
</dbReference>
<dbReference type="GO" id="GO:0005524">
    <property type="term" value="F:ATP binding"/>
    <property type="evidence" value="ECO:0007669"/>
    <property type="project" value="UniProtKB-KW"/>
</dbReference>
<keyword evidence="3" id="KW-0547">Nucleotide-binding</keyword>
<dbReference type="PROSITE" id="PS00211">
    <property type="entry name" value="ABC_TRANSPORTER_1"/>
    <property type="match status" value="1"/>
</dbReference>
<dbReference type="InterPro" id="IPR003439">
    <property type="entry name" value="ABC_transporter-like_ATP-bd"/>
</dbReference>
<dbReference type="InterPro" id="IPR027417">
    <property type="entry name" value="P-loop_NTPase"/>
</dbReference>
<dbReference type="PANTHER" id="PTHR42798:SF4">
    <property type="entry name" value="ABC TRANSPORTER DOMAIN-CONTAINING PROTEIN"/>
    <property type="match status" value="1"/>
</dbReference>
<dbReference type="InterPro" id="IPR003593">
    <property type="entry name" value="AAA+_ATPase"/>
</dbReference>
<dbReference type="Gene3D" id="3.40.50.300">
    <property type="entry name" value="P-loop containing nucleotide triphosphate hydrolases"/>
    <property type="match status" value="1"/>
</dbReference>
<reference evidence="7" key="1">
    <citation type="submission" date="2016-11" db="EMBL/GenBank/DDBJ databases">
        <authorList>
            <person name="Varghese N."/>
            <person name="Submissions S."/>
        </authorList>
    </citation>
    <scope>NUCLEOTIDE SEQUENCE [LARGE SCALE GENOMIC DNA]</scope>
    <source>
        <strain evidence="7">DSM 15285</strain>
    </source>
</reference>
<sequence>MSNICELINVNKSYAKNVVLNNINMTVSKGEMVAITGKSGSGKTTILNIIGLLEKPDSGIVKIFDEEIPRIGSVKANKLLRTRISYLFQNYALIDNSTVNYNLEIPLIYSNKTKKVKQQMKIVALEKVGLNISLNQKIYELSGGEQQKIALARILLKPCDLILADEPTGSLDSHNRNEIMRILKELNNTGKTIIIVTHDPYVASICDRTINLVHKQIV</sequence>
<dbReference type="InterPro" id="IPR017911">
    <property type="entry name" value="MacB-like_ATP-bd"/>
</dbReference>
<evidence type="ECO:0000256" key="1">
    <source>
        <dbReference type="ARBA" id="ARBA00005417"/>
    </source>
</evidence>
<dbReference type="InterPro" id="IPR017871">
    <property type="entry name" value="ABC_transporter-like_CS"/>
</dbReference>
<organism evidence="6 7">
    <name type="scientific">Tepidibacter thalassicus DSM 15285</name>
    <dbReference type="NCBI Taxonomy" id="1123350"/>
    <lineage>
        <taxon>Bacteria</taxon>
        <taxon>Bacillati</taxon>
        <taxon>Bacillota</taxon>
        <taxon>Clostridia</taxon>
        <taxon>Peptostreptococcales</taxon>
        <taxon>Peptostreptococcaceae</taxon>
        <taxon>Tepidibacter</taxon>
    </lineage>
</organism>
<keyword evidence="4 6" id="KW-0067">ATP-binding</keyword>
<dbReference type="SUPFAM" id="SSF52540">
    <property type="entry name" value="P-loop containing nucleoside triphosphate hydrolases"/>
    <property type="match status" value="1"/>
</dbReference>
<evidence type="ECO:0000313" key="6">
    <source>
        <dbReference type="EMBL" id="SHH31898.1"/>
    </source>
</evidence>
<dbReference type="InterPro" id="IPR019895">
    <property type="entry name" value="L_ocin_972_ABC"/>
</dbReference>
<dbReference type="EMBL" id="FQXH01000016">
    <property type="protein sequence ID" value="SHH31898.1"/>
    <property type="molecule type" value="Genomic_DNA"/>
</dbReference>
<protein>
    <submittedName>
        <fullName evidence="6">Putative ABC transport system ATP-binding protein</fullName>
    </submittedName>
</protein>
<evidence type="ECO:0000256" key="3">
    <source>
        <dbReference type="ARBA" id="ARBA00022741"/>
    </source>
</evidence>
<dbReference type="PANTHER" id="PTHR42798">
    <property type="entry name" value="LIPOPROTEIN-RELEASING SYSTEM ATP-BINDING PROTEIN LOLD"/>
    <property type="match status" value="1"/>
</dbReference>
<dbReference type="NCBIfam" id="TIGR03608">
    <property type="entry name" value="L_ocin_972_ABC"/>
    <property type="match status" value="1"/>
</dbReference>
<keyword evidence="2" id="KW-0813">Transport</keyword>
<gene>
    <name evidence="6" type="ORF">SAMN02744040_01580</name>
</gene>
<feature type="domain" description="ABC transporter" evidence="5">
    <location>
        <begin position="5"/>
        <end position="218"/>
    </location>
</feature>
<dbReference type="Pfam" id="PF00005">
    <property type="entry name" value="ABC_tran"/>
    <property type="match status" value="1"/>
</dbReference>
<dbReference type="RefSeq" id="WP_072725310.1">
    <property type="nucleotide sequence ID" value="NZ_FQXH01000016.1"/>
</dbReference>
<accession>A0A1M5S0P2</accession>
<comment type="similarity">
    <text evidence="1">Belongs to the ABC transporter superfamily.</text>
</comment>
<keyword evidence="7" id="KW-1185">Reference proteome</keyword>
<dbReference type="PROSITE" id="PS50893">
    <property type="entry name" value="ABC_TRANSPORTER_2"/>
    <property type="match status" value="1"/>
</dbReference>